<dbReference type="Pfam" id="PF07729">
    <property type="entry name" value="FCD"/>
    <property type="match status" value="1"/>
</dbReference>
<keyword evidence="1" id="KW-0805">Transcription regulation</keyword>
<evidence type="ECO:0000256" key="3">
    <source>
        <dbReference type="ARBA" id="ARBA00023163"/>
    </source>
</evidence>
<dbReference type="InterPro" id="IPR008920">
    <property type="entry name" value="TF_FadR/GntR_C"/>
</dbReference>
<gene>
    <name evidence="5" type="ORF">OEV82_14510</name>
</gene>
<organism evidence="5 6">
    <name type="scientific">Pallidibacillus thermolactis</name>
    <dbReference type="NCBI Taxonomy" id="251051"/>
    <lineage>
        <taxon>Bacteria</taxon>
        <taxon>Bacillati</taxon>
        <taxon>Bacillota</taxon>
        <taxon>Bacilli</taxon>
        <taxon>Bacillales</taxon>
        <taxon>Bacillaceae</taxon>
        <taxon>Pallidibacillus</taxon>
    </lineage>
</organism>
<feature type="domain" description="HTH gntR-type" evidence="4">
    <location>
        <begin position="9"/>
        <end position="77"/>
    </location>
</feature>
<comment type="caution">
    <text evidence="5">The sequence shown here is derived from an EMBL/GenBank/DDBJ whole genome shotgun (WGS) entry which is preliminary data.</text>
</comment>
<dbReference type="EMBL" id="JAOUSE010000065">
    <property type="protein sequence ID" value="MCU9595641.1"/>
    <property type="molecule type" value="Genomic_DNA"/>
</dbReference>
<dbReference type="SMART" id="SM00895">
    <property type="entry name" value="FCD"/>
    <property type="match status" value="1"/>
</dbReference>
<dbReference type="InterPro" id="IPR036388">
    <property type="entry name" value="WH-like_DNA-bd_sf"/>
</dbReference>
<dbReference type="PANTHER" id="PTHR43537:SF5">
    <property type="entry name" value="UXU OPERON TRANSCRIPTIONAL REGULATOR"/>
    <property type="match status" value="1"/>
</dbReference>
<dbReference type="CDD" id="cd07377">
    <property type="entry name" value="WHTH_GntR"/>
    <property type="match status" value="1"/>
</dbReference>
<dbReference type="Gene3D" id="1.20.120.530">
    <property type="entry name" value="GntR ligand-binding domain-like"/>
    <property type="match status" value="1"/>
</dbReference>
<dbReference type="Proteomes" id="UP001208656">
    <property type="component" value="Unassembled WGS sequence"/>
</dbReference>
<evidence type="ECO:0000256" key="2">
    <source>
        <dbReference type="ARBA" id="ARBA00023125"/>
    </source>
</evidence>
<protein>
    <submittedName>
        <fullName evidence="5">FadR family transcriptional regulator</fullName>
    </submittedName>
</protein>
<dbReference type="Gene3D" id="1.10.10.10">
    <property type="entry name" value="Winged helix-like DNA-binding domain superfamily/Winged helix DNA-binding domain"/>
    <property type="match status" value="1"/>
</dbReference>
<keyword evidence="6" id="KW-1185">Reference proteome</keyword>
<accession>A0ABT2WIX4</accession>
<dbReference type="SUPFAM" id="SSF48008">
    <property type="entry name" value="GntR ligand-binding domain-like"/>
    <property type="match status" value="1"/>
</dbReference>
<dbReference type="InterPro" id="IPR036390">
    <property type="entry name" value="WH_DNA-bd_sf"/>
</dbReference>
<name>A0ABT2WIX4_9BACI</name>
<dbReference type="SMART" id="SM00345">
    <property type="entry name" value="HTH_GNTR"/>
    <property type="match status" value="1"/>
</dbReference>
<evidence type="ECO:0000259" key="4">
    <source>
        <dbReference type="PROSITE" id="PS50949"/>
    </source>
</evidence>
<dbReference type="PANTHER" id="PTHR43537">
    <property type="entry name" value="TRANSCRIPTIONAL REGULATOR, GNTR FAMILY"/>
    <property type="match status" value="1"/>
</dbReference>
<evidence type="ECO:0000313" key="6">
    <source>
        <dbReference type="Proteomes" id="UP001208656"/>
    </source>
</evidence>
<keyword evidence="2" id="KW-0238">DNA-binding</keyword>
<keyword evidence="3" id="KW-0804">Transcription</keyword>
<reference evidence="5 6" key="1">
    <citation type="submission" date="2022-10" db="EMBL/GenBank/DDBJ databases">
        <title>Description of Fervidibacillus gen. nov. in the family Fervidibacillaceae fam. nov. with two species, Fervidibacillus albus sp. nov., and Fervidibacillus halotolerans sp. nov., isolated from tidal flat sediments.</title>
        <authorList>
            <person name="Kwon K.K."/>
            <person name="Yang S.-H."/>
        </authorList>
    </citation>
    <scope>NUCLEOTIDE SEQUENCE [LARGE SCALE GENOMIC DNA]</scope>
    <source>
        <strain evidence="5 6">DSM 23332</strain>
    </source>
</reference>
<dbReference type="RefSeq" id="WP_263062266.1">
    <property type="nucleotide sequence ID" value="NZ_JAOUSE010000065.1"/>
</dbReference>
<dbReference type="Pfam" id="PF00392">
    <property type="entry name" value="GntR"/>
    <property type="match status" value="1"/>
</dbReference>
<evidence type="ECO:0000256" key="1">
    <source>
        <dbReference type="ARBA" id="ARBA00023015"/>
    </source>
</evidence>
<sequence>MKYKRIRTKKIYEEVADSIIEMIKTGQLKPGDKLESVEKLAENFGVGRSAIREALSGLRSMGLVEMRQGEGTYINGFDPAKFTLPVSTAFLMKTKDIKELYEVRKILEAGTAGVAALKHDKTDLKSIENALSKMEAAKGDEEAAAKADIEFHMAIANATHNDLLIHLMGSVSDLIRETIKETRQVLLYSENRPEKLLREHSEIFKAIKKRDEIEARMAMYKHLEGVNQDLLKVLN</sequence>
<dbReference type="InterPro" id="IPR000524">
    <property type="entry name" value="Tscrpt_reg_HTH_GntR"/>
</dbReference>
<evidence type="ECO:0000313" key="5">
    <source>
        <dbReference type="EMBL" id="MCU9595641.1"/>
    </source>
</evidence>
<proteinExistence type="predicted"/>
<dbReference type="SUPFAM" id="SSF46785">
    <property type="entry name" value="Winged helix' DNA-binding domain"/>
    <property type="match status" value="1"/>
</dbReference>
<dbReference type="PRINTS" id="PR00035">
    <property type="entry name" value="HTHGNTR"/>
</dbReference>
<dbReference type="PROSITE" id="PS50949">
    <property type="entry name" value="HTH_GNTR"/>
    <property type="match status" value="1"/>
</dbReference>
<dbReference type="InterPro" id="IPR011711">
    <property type="entry name" value="GntR_C"/>
</dbReference>